<comment type="caution">
    <text evidence="3">The sequence shown here is derived from an EMBL/GenBank/DDBJ whole genome shotgun (WGS) entry which is preliminary data.</text>
</comment>
<keyword evidence="1" id="KW-1133">Transmembrane helix</keyword>
<dbReference type="Pfam" id="PF09992">
    <property type="entry name" value="NAGPA"/>
    <property type="match status" value="1"/>
</dbReference>
<evidence type="ECO:0000313" key="3">
    <source>
        <dbReference type="EMBL" id="KOA18227.1"/>
    </source>
</evidence>
<proteinExistence type="predicted"/>
<keyword evidence="1" id="KW-0812">Transmembrane</keyword>
<dbReference type="PATRIC" id="fig|1121318.3.peg.3121"/>
<sequence>MKIIKKLFKIFIILLLFIIGSTAFLLYGPFEKPRELWINTAMSTYTHQYLATFLFPKSTIDKVLSQNSINDKNEKVNIKSIDIKNLESLSAFNFNKSNEFDLQENSHKSDVSSNDYCNLNFISGKGFKGYLLTISDPSMVSVDVTENLNERGIKIKDYIKTKKVSAAINGGGFKDDSGHGNGGNPLGIIIKDSKIIFTEDKASYNFIGFNKDNILIAGNYSLNEIKKMNIRDGLSYFCRLIVNGKGLIEESSNNSGIQPRTAIGQTKDGKILMLVIDGRQLHSIGATLKQVQDIMLEYSAYNAVSLDGGSSSVMYYKNEIVSKPSSQYGERFLPSIFIVK</sequence>
<dbReference type="PANTHER" id="PTHR40446">
    <property type="entry name" value="N-ACETYLGLUCOSAMINE-1-PHOSPHODIESTER ALPHA-N-ACETYLGLUCOSAMINIDASE"/>
    <property type="match status" value="1"/>
</dbReference>
<dbReference type="PANTHER" id="PTHR40446:SF2">
    <property type="entry name" value="N-ACETYLGLUCOSAMINE-1-PHOSPHODIESTER ALPHA-N-ACETYLGLUCOSAMINIDASE"/>
    <property type="match status" value="1"/>
</dbReference>
<evidence type="ECO:0000313" key="4">
    <source>
        <dbReference type="Proteomes" id="UP000037043"/>
    </source>
</evidence>
<protein>
    <recommendedName>
        <fullName evidence="2">Phosphodiester glycosidase domain-containing protein</fullName>
    </recommendedName>
</protein>
<evidence type="ECO:0000256" key="1">
    <source>
        <dbReference type="SAM" id="Phobius"/>
    </source>
</evidence>
<gene>
    <name evidence="3" type="ORF">CLHOM_31050</name>
</gene>
<dbReference type="RefSeq" id="WP_052222578.1">
    <property type="nucleotide sequence ID" value="NZ_LHUR01000042.1"/>
</dbReference>
<feature type="transmembrane region" description="Helical" evidence="1">
    <location>
        <begin position="7"/>
        <end position="30"/>
    </location>
</feature>
<dbReference type="Proteomes" id="UP000037043">
    <property type="component" value="Unassembled WGS sequence"/>
</dbReference>
<reference evidence="4" key="1">
    <citation type="submission" date="2015-08" db="EMBL/GenBank/DDBJ databases">
        <title>Genome sequence of the strict anaerobe Clostridium homopropionicum LuHBu1 (DSM 5847T).</title>
        <authorList>
            <person name="Poehlein A."/>
            <person name="Beck M."/>
            <person name="Schiel-Bengelsdorf B."/>
            <person name="Bengelsdorf F.R."/>
            <person name="Daniel R."/>
            <person name="Duerre P."/>
        </authorList>
    </citation>
    <scope>NUCLEOTIDE SEQUENCE [LARGE SCALE GENOMIC DNA]</scope>
    <source>
        <strain evidence="4">DSM 5847</strain>
    </source>
</reference>
<evidence type="ECO:0000259" key="2">
    <source>
        <dbReference type="Pfam" id="PF09992"/>
    </source>
</evidence>
<feature type="domain" description="Phosphodiester glycosidase" evidence="2">
    <location>
        <begin position="163"/>
        <end position="339"/>
    </location>
</feature>
<keyword evidence="1" id="KW-0472">Membrane</keyword>
<dbReference type="EMBL" id="LHUR01000042">
    <property type="protein sequence ID" value="KOA18227.1"/>
    <property type="molecule type" value="Genomic_DNA"/>
</dbReference>
<name>A0A0L6Z5J4_9CLOT</name>
<dbReference type="AlphaFoldDB" id="A0A0L6Z5J4"/>
<organism evidence="3 4">
    <name type="scientific">Clostridium homopropionicum DSM 5847</name>
    <dbReference type="NCBI Taxonomy" id="1121318"/>
    <lineage>
        <taxon>Bacteria</taxon>
        <taxon>Bacillati</taxon>
        <taxon>Bacillota</taxon>
        <taxon>Clostridia</taxon>
        <taxon>Eubacteriales</taxon>
        <taxon>Clostridiaceae</taxon>
        <taxon>Clostridium</taxon>
    </lineage>
</organism>
<dbReference type="InterPro" id="IPR018711">
    <property type="entry name" value="NAGPA"/>
</dbReference>
<keyword evidence="4" id="KW-1185">Reference proteome</keyword>
<dbReference type="STRING" id="36844.SAMN04488501_101374"/>
<accession>A0A0L6Z5J4</accession>